<dbReference type="PANTHER" id="PTHR47955:SF19">
    <property type="entry name" value="CYTOCHROME P450 71A9-LIKE ISOFORM X1"/>
    <property type="match status" value="1"/>
</dbReference>
<keyword evidence="6 8" id="KW-0408">Iron</keyword>
<evidence type="ECO:0000313" key="10">
    <source>
        <dbReference type="EMBL" id="KAJ0974866.1"/>
    </source>
</evidence>
<keyword evidence="11" id="KW-1185">Reference proteome</keyword>
<evidence type="ECO:0000256" key="4">
    <source>
        <dbReference type="ARBA" id="ARBA00022723"/>
    </source>
</evidence>
<gene>
    <name evidence="10" type="ORF">J5N97_016831</name>
</gene>
<evidence type="ECO:0000256" key="5">
    <source>
        <dbReference type="ARBA" id="ARBA00023002"/>
    </source>
</evidence>
<evidence type="ECO:0000256" key="3">
    <source>
        <dbReference type="ARBA" id="ARBA00022617"/>
    </source>
</evidence>
<keyword evidence="4 8" id="KW-0479">Metal-binding</keyword>
<protein>
    <recommendedName>
        <fullName evidence="12">Cytochrome P450</fullName>
    </recommendedName>
</protein>
<reference evidence="10" key="2">
    <citation type="journal article" date="2022" name="Hortic Res">
        <title>The genome of Dioscorea zingiberensis sheds light on the biosynthesis, origin and evolution of the medicinally important diosgenin saponins.</title>
        <authorList>
            <person name="Li Y."/>
            <person name="Tan C."/>
            <person name="Li Z."/>
            <person name="Guo J."/>
            <person name="Li S."/>
            <person name="Chen X."/>
            <person name="Wang C."/>
            <person name="Dai X."/>
            <person name="Yang H."/>
            <person name="Song W."/>
            <person name="Hou L."/>
            <person name="Xu J."/>
            <person name="Tong Z."/>
            <person name="Xu A."/>
            <person name="Yuan X."/>
            <person name="Wang W."/>
            <person name="Yang Q."/>
            <person name="Chen L."/>
            <person name="Sun Z."/>
            <person name="Wang K."/>
            <person name="Pan B."/>
            <person name="Chen J."/>
            <person name="Bao Y."/>
            <person name="Liu F."/>
            <person name="Qi X."/>
            <person name="Gang D.R."/>
            <person name="Wen J."/>
            <person name="Li J."/>
        </authorList>
    </citation>
    <scope>NUCLEOTIDE SEQUENCE</scope>
    <source>
        <strain evidence="10">Dzin_1.0</strain>
    </source>
</reference>
<sequence>MHLKLGSIPVLIVSSSEVASEILKTHDLAFCSRPSSPVLMKFSYGGSDIAFSKYGENWRQMRRLGMLEIFSMKRVKSFRRGREEEVHILTQNIRRRSSQGEAVNLSEMFLCMSNNITCREVFGKRFSNDGECNRSEHHDLVLEVIELMGGFSLGDFFPYLQNLLNVITGFKVKLERNFKGMDELFEREIEGHCLSLSDDPGHEEDFLDVLLKLQKDSNLGFSLKRDHIKGILMDIFLGGTDTSASILEWAMSELMRHPKVMKKAQDEVRGVLGKKGKVEESDLQQLQYLKLLINETLRLHCIVPLLVPRESMEECKVNGYIIPKKTRVYVNAWAIGRDPKLWEDPEVFLPERFDGSAINYKGQHFEFIPFSSGRRMCPGIQLGIAAVEIALANMLYHFDWEAPLGTCHQGIDMTETFGLVLHKKSPLLLIAKPTKVEV</sequence>
<evidence type="ECO:0000256" key="8">
    <source>
        <dbReference type="PIRSR" id="PIRSR602401-1"/>
    </source>
</evidence>
<dbReference type="PRINTS" id="PR00385">
    <property type="entry name" value="P450"/>
</dbReference>
<dbReference type="Gene3D" id="1.10.630.10">
    <property type="entry name" value="Cytochrome P450"/>
    <property type="match status" value="1"/>
</dbReference>
<dbReference type="EMBL" id="JAGGNH010000004">
    <property type="protein sequence ID" value="KAJ0974866.1"/>
    <property type="molecule type" value="Genomic_DNA"/>
</dbReference>
<comment type="cofactor">
    <cofactor evidence="1 8">
        <name>heme</name>
        <dbReference type="ChEBI" id="CHEBI:30413"/>
    </cofactor>
</comment>
<dbReference type="AlphaFoldDB" id="A0A9D5HFJ6"/>
<dbReference type="OrthoDB" id="2789670at2759"/>
<dbReference type="PRINTS" id="PR00463">
    <property type="entry name" value="EP450I"/>
</dbReference>
<organism evidence="10 11">
    <name type="scientific">Dioscorea zingiberensis</name>
    <dbReference type="NCBI Taxonomy" id="325984"/>
    <lineage>
        <taxon>Eukaryota</taxon>
        <taxon>Viridiplantae</taxon>
        <taxon>Streptophyta</taxon>
        <taxon>Embryophyta</taxon>
        <taxon>Tracheophyta</taxon>
        <taxon>Spermatophyta</taxon>
        <taxon>Magnoliopsida</taxon>
        <taxon>Liliopsida</taxon>
        <taxon>Dioscoreales</taxon>
        <taxon>Dioscoreaceae</taxon>
        <taxon>Dioscorea</taxon>
    </lineage>
</organism>
<comment type="caution">
    <text evidence="10">The sequence shown here is derived from an EMBL/GenBank/DDBJ whole genome shotgun (WGS) entry which is preliminary data.</text>
</comment>
<feature type="binding site" description="axial binding residue" evidence="8">
    <location>
        <position position="377"/>
    </location>
    <ligand>
        <name>heme</name>
        <dbReference type="ChEBI" id="CHEBI:30413"/>
    </ligand>
    <ligandPart>
        <name>Fe</name>
        <dbReference type="ChEBI" id="CHEBI:18248"/>
    </ligandPart>
</feature>
<name>A0A9D5HFJ6_9LILI</name>
<dbReference type="GO" id="GO:0004497">
    <property type="term" value="F:monooxygenase activity"/>
    <property type="evidence" value="ECO:0007669"/>
    <property type="project" value="UniProtKB-KW"/>
</dbReference>
<dbReference type="InterPro" id="IPR017972">
    <property type="entry name" value="Cyt_P450_CS"/>
</dbReference>
<dbReference type="GO" id="GO:0020037">
    <property type="term" value="F:heme binding"/>
    <property type="evidence" value="ECO:0007669"/>
    <property type="project" value="InterPro"/>
</dbReference>
<dbReference type="Pfam" id="PF00067">
    <property type="entry name" value="p450"/>
    <property type="match status" value="1"/>
</dbReference>
<proteinExistence type="inferred from homology"/>
<dbReference type="PROSITE" id="PS00086">
    <property type="entry name" value="CYTOCHROME_P450"/>
    <property type="match status" value="1"/>
</dbReference>
<evidence type="ECO:0000256" key="7">
    <source>
        <dbReference type="ARBA" id="ARBA00023033"/>
    </source>
</evidence>
<accession>A0A9D5HFJ6</accession>
<keyword evidence="5 9" id="KW-0560">Oxidoreductase</keyword>
<dbReference type="InterPro" id="IPR002401">
    <property type="entry name" value="Cyt_P450_E_grp-I"/>
</dbReference>
<keyword evidence="3 8" id="KW-0349">Heme</keyword>
<keyword evidence="7 9" id="KW-0503">Monooxygenase</keyword>
<evidence type="ECO:0008006" key="12">
    <source>
        <dbReference type="Google" id="ProtNLM"/>
    </source>
</evidence>
<dbReference type="InterPro" id="IPR001128">
    <property type="entry name" value="Cyt_P450"/>
</dbReference>
<evidence type="ECO:0000256" key="9">
    <source>
        <dbReference type="RuleBase" id="RU000461"/>
    </source>
</evidence>
<dbReference type="SUPFAM" id="SSF48264">
    <property type="entry name" value="Cytochrome P450"/>
    <property type="match status" value="1"/>
</dbReference>
<evidence type="ECO:0000256" key="6">
    <source>
        <dbReference type="ARBA" id="ARBA00023004"/>
    </source>
</evidence>
<dbReference type="PANTHER" id="PTHR47955">
    <property type="entry name" value="CYTOCHROME P450 FAMILY 71 PROTEIN"/>
    <property type="match status" value="1"/>
</dbReference>
<comment type="similarity">
    <text evidence="2 9">Belongs to the cytochrome P450 family.</text>
</comment>
<evidence type="ECO:0000256" key="2">
    <source>
        <dbReference type="ARBA" id="ARBA00010617"/>
    </source>
</evidence>
<dbReference type="FunFam" id="1.10.630.10:FF:000011">
    <property type="entry name" value="Cytochrome P450 83B1"/>
    <property type="match status" value="1"/>
</dbReference>
<dbReference type="CDD" id="cd11072">
    <property type="entry name" value="CYP71-like"/>
    <property type="match status" value="1"/>
</dbReference>
<reference evidence="10" key="1">
    <citation type="submission" date="2021-03" db="EMBL/GenBank/DDBJ databases">
        <authorList>
            <person name="Li Z."/>
            <person name="Yang C."/>
        </authorList>
    </citation>
    <scope>NUCLEOTIDE SEQUENCE</scope>
    <source>
        <strain evidence="10">Dzin_1.0</strain>
        <tissue evidence="10">Leaf</tissue>
    </source>
</reference>
<dbReference type="GO" id="GO:0016705">
    <property type="term" value="F:oxidoreductase activity, acting on paired donors, with incorporation or reduction of molecular oxygen"/>
    <property type="evidence" value="ECO:0007669"/>
    <property type="project" value="InterPro"/>
</dbReference>
<evidence type="ECO:0000313" key="11">
    <source>
        <dbReference type="Proteomes" id="UP001085076"/>
    </source>
</evidence>
<evidence type="ECO:0000256" key="1">
    <source>
        <dbReference type="ARBA" id="ARBA00001971"/>
    </source>
</evidence>
<dbReference type="InterPro" id="IPR036396">
    <property type="entry name" value="Cyt_P450_sf"/>
</dbReference>
<dbReference type="Proteomes" id="UP001085076">
    <property type="component" value="Miscellaneous, Linkage group lg04"/>
</dbReference>
<dbReference type="GO" id="GO:0005506">
    <property type="term" value="F:iron ion binding"/>
    <property type="evidence" value="ECO:0007669"/>
    <property type="project" value="InterPro"/>
</dbReference>